<dbReference type="InterPro" id="IPR044215">
    <property type="entry name" value="PIG-H"/>
</dbReference>
<dbReference type="PANTHER" id="PTHR15231:SF1">
    <property type="entry name" value="PHOSPHATIDYLINOSITOL N-ACETYLGLUCOSAMINYLTRANSFERASE SUBUNIT H"/>
    <property type="match status" value="1"/>
</dbReference>
<protein>
    <recommendedName>
        <fullName evidence="4">Phosphatidylinositol N-acetylglucosaminyltransferase subunit H conserved domain-containing protein</fullName>
    </recommendedName>
</protein>
<dbReference type="Pfam" id="PF10181">
    <property type="entry name" value="PIG-H"/>
    <property type="match status" value="1"/>
</dbReference>
<organism evidence="5 6">
    <name type="scientific">Patella caerulea</name>
    <name type="common">Rayed Mediterranean limpet</name>
    <dbReference type="NCBI Taxonomy" id="87958"/>
    <lineage>
        <taxon>Eukaryota</taxon>
        <taxon>Metazoa</taxon>
        <taxon>Spiralia</taxon>
        <taxon>Lophotrochozoa</taxon>
        <taxon>Mollusca</taxon>
        <taxon>Gastropoda</taxon>
        <taxon>Patellogastropoda</taxon>
        <taxon>Patelloidea</taxon>
        <taxon>Patellidae</taxon>
        <taxon>Patella</taxon>
    </lineage>
</organism>
<evidence type="ECO:0000256" key="3">
    <source>
        <dbReference type="SAM" id="Phobius"/>
    </source>
</evidence>
<dbReference type="AlphaFoldDB" id="A0AAN8JVS9"/>
<evidence type="ECO:0000259" key="4">
    <source>
        <dbReference type="Pfam" id="PF10181"/>
    </source>
</evidence>
<comment type="similarity">
    <text evidence="2">Belongs to the PIGH family.</text>
</comment>
<dbReference type="GO" id="GO:0000506">
    <property type="term" value="C:glycosylphosphatidylinositol-N-acetylglucosaminyltransferase (GPI-GnT) complex"/>
    <property type="evidence" value="ECO:0007669"/>
    <property type="project" value="InterPro"/>
</dbReference>
<gene>
    <name evidence="5" type="ORF">SNE40_009058</name>
</gene>
<comment type="caution">
    <text evidence="5">The sequence shown here is derived from an EMBL/GenBank/DDBJ whole genome shotgun (WGS) entry which is preliminary data.</text>
</comment>
<keyword evidence="3" id="KW-0472">Membrane</keyword>
<dbReference type="InterPro" id="IPR019328">
    <property type="entry name" value="PIGH-H_dom"/>
</dbReference>
<dbReference type="EMBL" id="JAZGQO010000007">
    <property type="protein sequence ID" value="KAK6181129.1"/>
    <property type="molecule type" value="Genomic_DNA"/>
</dbReference>
<evidence type="ECO:0000313" key="6">
    <source>
        <dbReference type="Proteomes" id="UP001347796"/>
    </source>
</evidence>
<evidence type="ECO:0000256" key="1">
    <source>
        <dbReference type="ARBA" id="ARBA00004687"/>
    </source>
</evidence>
<feature type="domain" description="Phosphatidylinositol N-acetylglucosaminyltransferase subunit H conserved" evidence="4">
    <location>
        <begin position="36"/>
        <end position="99"/>
    </location>
</feature>
<comment type="pathway">
    <text evidence="1">Glycolipid biosynthesis; glycosylphosphatidylinositol-anchor biosynthesis.</text>
</comment>
<evidence type="ECO:0000313" key="5">
    <source>
        <dbReference type="EMBL" id="KAK6181129.1"/>
    </source>
</evidence>
<feature type="transmembrane region" description="Helical" evidence="3">
    <location>
        <begin position="10"/>
        <end position="28"/>
    </location>
</feature>
<reference evidence="5 6" key="1">
    <citation type="submission" date="2024-01" db="EMBL/GenBank/DDBJ databases">
        <title>The genome of the rayed Mediterranean limpet Patella caerulea (Linnaeus, 1758).</title>
        <authorList>
            <person name="Anh-Thu Weber A."/>
            <person name="Halstead-Nussloch G."/>
        </authorList>
    </citation>
    <scope>NUCLEOTIDE SEQUENCE [LARGE SCALE GENOMIC DNA]</scope>
    <source>
        <strain evidence="5">AATW-2023a</strain>
        <tissue evidence="5">Whole specimen</tissue>
    </source>
</reference>
<dbReference type="Proteomes" id="UP001347796">
    <property type="component" value="Unassembled WGS sequence"/>
</dbReference>
<keyword evidence="6" id="KW-1185">Reference proteome</keyword>
<keyword evidence="3" id="KW-0812">Transmembrane</keyword>
<accession>A0AAN8JVS9</accession>
<keyword evidence="3" id="KW-1133">Transmembrane helix</keyword>
<sequence length="135" mass="15632">MDKISEQKPFYLWMIAVFLALVLFYKLYTKVSAEIFLVLPSIGLQVQTKYLFGSISTQFMDISKIKDVIINEAISLQSVIFYLAVLLKEEKSENLQSIYPLFIHSWPNLCILKKIYSITQRKLIMTSPTAKLKQS</sequence>
<evidence type="ECO:0000256" key="2">
    <source>
        <dbReference type="ARBA" id="ARBA00009610"/>
    </source>
</evidence>
<proteinExistence type="inferred from homology"/>
<dbReference type="GO" id="GO:0006506">
    <property type="term" value="P:GPI anchor biosynthetic process"/>
    <property type="evidence" value="ECO:0007669"/>
    <property type="project" value="InterPro"/>
</dbReference>
<dbReference type="PANTHER" id="PTHR15231">
    <property type="entry name" value="PHOSPHATIDYLINOSITOL N-ACETYLGLUCOSAMINYLTRANSFERASE SUBUNIT H"/>
    <property type="match status" value="1"/>
</dbReference>
<name>A0AAN8JVS9_PATCE</name>